<dbReference type="GO" id="GO:0030897">
    <property type="term" value="C:HOPS complex"/>
    <property type="evidence" value="ECO:0007669"/>
    <property type="project" value="TreeGrafter"/>
</dbReference>
<evidence type="ECO:0000256" key="1">
    <source>
        <dbReference type="ARBA" id="ARBA00004492"/>
    </source>
</evidence>
<keyword evidence="2" id="KW-0479">Metal-binding</keyword>
<dbReference type="GO" id="GO:0031902">
    <property type="term" value="C:late endosome membrane"/>
    <property type="evidence" value="ECO:0007669"/>
    <property type="project" value="UniProtKB-SubCell"/>
</dbReference>
<dbReference type="GO" id="GO:0006904">
    <property type="term" value="P:vesicle docking involved in exocytosis"/>
    <property type="evidence" value="ECO:0007669"/>
    <property type="project" value="TreeGrafter"/>
</dbReference>
<dbReference type="GO" id="GO:0008270">
    <property type="term" value="F:zinc ion binding"/>
    <property type="evidence" value="ECO:0007669"/>
    <property type="project" value="UniProtKB-KW"/>
</dbReference>
<keyword evidence="5" id="KW-0472">Membrane</keyword>
<dbReference type="AlphaFoldDB" id="A0A5E4Q1X2"/>
<name>A0A5E4Q1X2_9NEOP</name>
<feature type="non-terminal residue" evidence="6">
    <location>
        <position position="92"/>
    </location>
</feature>
<accession>A0A5E4Q1X2</accession>
<keyword evidence="7" id="KW-1185">Reference proteome</keyword>
<organism evidence="6 7">
    <name type="scientific">Leptidea sinapis</name>
    <dbReference type="NCBI Taxonomy" id="189913"/>
    <lineage>
        <taxon>Eukaryota</taxon>
        <taxon>Metazoa</taxon>
        <taxon>Ecdysozoa</taxon>
        <taxon>Arthropoda</taxon>
        <taxon>Hexapoda</taxon>
        <taxon>Insecta</taxon>
        <taxon>Pterygota</taxon>
        <taxon>Neoptera</taxon>
        <taxon>Endopterygota</taxon>
        <taxon>Lepidoptera</taxon>
        <taxon>Glossata</taxon>
        <taxon>Ditrysia</taxon>
        <taxon>Papilionoidea</taxon>
        <taxon>Pieridae</taxon>
        <taxon>Dismorphiinae</taxon>
        <taxon>Leptidea</taxon>
    </lineage>
</organism>
<evidence type="ECO:0000256" key="4">
    <source>
        <dbReference type="ARBA" id="ARBA00022833"/>
    </source>
</evidence>
<dbReference type="GO" id="GO:0007032">
    <property type="term" value="P:endosome organization"/>
    <property type="evidence" value="ECO:0007669"/>
    <property type="project" value="TreeGrafter"/>
</dbReference>
<dbReference type="GO" id="GO:0030674">
    <property type="term" value="F:protein-macromolecule adaptor activity"/>
    <property type="evidence" value="ECO:0007669"/>
    <property type="project" value="TreeGrafter"/>
</dbReference>
<gene>
    <name evidence="6" type="ORF">LSINAPIS_LOCUS4154</name>
</gene>
<keyword evidence="3" id="KW-0863">Zinc-finger</keyword>
<keyword evidence="4" id="KW-0862">Zinc</keyword>
<dbReference type="GO" id="GO:0007033">
    <property type="term" value="P:vacuole organization"/>
    <property type="evidence" value="ECO:0007669"/>
    <property type="project" value="TreeGrafter"/>
</dbReference>
<comment type="subcellular location">
    <subcellularLocation>
        <location evidence="1">Late endosome membrane</location>
        <topology evidence="1">Peripheral membrane protein</topology>
        <orientation evidence="1">Cytoplasmic side</orientation>
    </subcellularLocation>
</comment>
<evidence type="ECO:0000256" key="3">
    <source>
        <dbReference type="ARBA" id="ARBA00022771"/>
    </source>
</evidence>
<protein>
    <submittedName>
        <fullName evidence="6">Uncharacterized protein</fullName>
    </submittedName>
</protein>
<dbReference type="EMBL" id="FZQP02001080">
    <property type="protein sequence ID" value="VVC91492.1"/>
    <property type="molecule type" value="Genomic_DNA"/>
</dbReference>
<dbReference type="InterPro" id="IPR057308">
    <property type="entry name" value="CHCR_PEP5_VPS11"/>
</dbReference>
<reference evidence="6 7" key="1">
    <citation type="submission" date="2017-07" db="EMBL/GenBank/DDBJ databases">
        <authorList>
            <person name="Talla V."/>
            <person name="Backstrom N."/>
        </authorList>
    </citation>
    <scope>NUCLEOTIDE SEQUENCE [LARGE SCALE GENOMIC DNA]</scope>
</reference>
<dbReference type="Pfam" id="PF23356">
    <property type="entry name" value="TPR_PEP5_VPS11"/>
    <property type="match status" value="1"/>
</dbReference>
<sequence>MFLSNSERLIEFLEHMISTDVKCSTLVYDALIEHYIHVWAKAEESEKQKYEEKILSVLKDTDANYDKDQMLIICQMLGFKAGILHLYEEKKL</sequence>
<proteinExistence type="predicted"/>
<dbReference type="Proteomes" id="UP000324832">
    <property type="component" value="Unassembled WGS sequence"/>
</dbReference>
<dbReference type="PANTHER" id="PTHR23323:SF24">
    <property type="entry name" value="VACUOLAR PROTEIN SORTING-ASSOCIATED PROTEIN 11 HOMOLOG"/>
    <property type="match status" value="1"/>
</dbReference>
<evidence type="ECO:0000313" key="7">
    <source>
        <dbReference type="Proteomes" id="UP000324832"/>
    </source>
</evidence>
<dbReference type="GO" id="GO:0048284">
    <property type="term" value="P:organelle fusion"/>
    <property type="evidence" value="ECO:0007669"/>
    <property type="project" value="TreeGrafter"/>
</dbReference>
<evidence type="ECO:0000256" key="2">
    <source>
        <dbReference type="ARBA" id="ARBA00022723"/>
    </source>
</evidence>
<evidence type="ECO:0000313" key="6">
    <source>
        <dbReference type="EMBL" id="VVC91492.1"/>
    </source>
</evidence>
<dbReference type="PANTHER" id="PTHR23323">
    <property type="entry name" value="VACUOLAR PROTEIN SORTING-ASSOCIATED PROTEIN"/>
    <property type="match status" value="1"/>
</dbReference>
<evidence type="ECO:0000256" key="5">
    <source>
        <dbReference type="ARBA" id="ARBA00023136"/>
    </source>
</evidence>